<evidence type="ECO:0000313" key="4">
    <source>
        <dbReference type="EMBL" id="ART51182.1"/>
    </source>
</evidence>
<keyword evidence="1" id="KW-0602">Photosynthesis</keyword>
<dbReference type="GO" id="GO:0015979">
    <property type="term" value="P:photosynthesis"/>
    <property type="evidence" value="ECO:0007669"/>
    <property type="project" value="UniProtKB-KW"/>
</dbReference>
<dbReference type="EMBL" id="CP021361">
    <property type="protein sequence ID" value="ART51182.1"/>
    <property type="molecule type" value="Genomic_DNA"/>
</dbReference>
<dbReference type="Proteomes" id="UP000194432">
    <property type="component" value="Chromosome 1"/>
</dbReference>
<keyword evidence="2" id="KW-0604">Photosystem II</keyword>
<dbReference type="AlphaFoldDB" id="A0A240U023"/>
<reference evidence="4 5" key="1">
    <citation type="submission" date="2017-05" db="EMBL/GenBank/DDBJ databases">
        <title>Polyphasic characterization of four soil-derived phenanthrene-degrading Acidovorax strains and proposal of Acidovorax phenanthrenivorans sp. nov.</title>
        <authorList>
            <person name="Singleton D.R."/>
            <person name="Lee J."/>
            <person name="Dickey A.N."/>
            <person name="Stroud A."/>
            <person name="Scholl E.H."/>
            <person name="Wright F.A."/>
            <person name="Aitken M.D."/>
        </authorList>
    </citation>
    <scope>NUCLEOTIDE SEQUENCE [LARGE SCALE GENOMIC DNA]</scope>
    <source>
        <strain evidence="4">NA3</strain>
    </source>
</reference>
<evidence type="ECO:0000256" key="1">
    <source>
        <dbReference type="ARBA" id="ARBA00022531"/>
    </source>
</evidence>
<dbReference type="GO" id="GO:0009523">
    <property type="term" value="C:photosystem II"/>
    <property type="evidence" value="ECO:0007669"/>
    <property type="project" value="UniProtKB-KW"/>
</dbReference>
<dbReference type="InterPro" id="IPR036278">
    <property type="entry name" value="Sialidase_sf"/>
</dbReference>
<gene>
    <name evidence="4" type="ORF">CBP34_05215</name>
</gene>
<organism evidence="4 5">
    <name type="scientific">Acidovorax carolinensis</name>
    <dbReference type="NCBI Taxonomy" id="553814"/>
    <lineage>
        <taxon>Bacteria</taxon>
        <taxon>Pseudomonadati</taxon>
        <taxon>Pseudomonadota</taxon>
        <taxon>Betaproteobacteria</taxon>
        <taxon>Burkholderiales</taxon>
        <taxon>Comamonadaceae</taxon>
        <taxon>Acidovorax</taxon>
    </lineage>
</organism>
<dbReference type="InterPro" id="IPR028203">
    <property type="entry name" value="PSII_CF48-like_dom"/>
</dbReference>
<name>A0A240U023_9BURK</name>
<evidence type="ECO:0000259" key="3">
    <source>
        <dbReference type="Pfam" id="PF14870"/>
    </source>
</evidence>
<dbReference type="RefSeq" id="WP_094097491.1">
    <property type="nucleotide sequence ID" value="NZ_CP021361.1"/>
</dbReference>
<sequence>MKKFKKERFDIGRRRALCFVATVPLVSMEAVWANPVLDALRRPAFVAPHVRGGVLLDVAKSGKRIVAVGERGVVLFSDDVGATWQQASVPVSVTLTAVNFVDEKYGWVTGHSGVVLATSDGGGTWRLQLEGKRAADLWRAEASAGSKNDDDSDKRLQEAQRLVSDGPDKPFLDVHFFDRKRGFVIGAYGLIFATADGGETWSPWMDRLDNPKALHFNALAVQGQRILIVGEQGLLLQSVDGGKTFVRLSSPYPGSWFAVAALPDGKWLLAGLKGNIYTYSPAGFSQCEVPIPVTIGCLSLMHDGSVLALNQAGQALISRDSGGRWTSVSWPPGPPLTAVVELDGSRLLASSLRGVRELPFPK</sequence>
<dbReference type="Gene3D" id="2.130.10.10">
    <property type="entry name" value="YVTN repeat-like/Quinoprotein amine dehydrogenase"/>
    <property type="match status" value="1"/>
</dbReference>
<evidence type="ECO:0000313" key="5">
    <source>
        <dbReference type="Proteomes" id="UP000194432"/>
    </source>
</evidence>
<dbReference type="Pfam" id="PF14870">
    <property type="entry name" value="PSII_BNR"/>
    <property type="match status" value="2"/>
</dbReference>
<dbReference type="SUPFAM" id="SSF50939">
    <property type="entry name" value="Sialidases"/>
    <property type="match status" value="1"/>
</dbReference>
<dbReference type="PANTHER" id="PTHR47199:SF2">
    <property type="entry name" value="PHOTOSYSTEM II STABILITY_ASSEMBLY FACTOR HCF136, CHLOROPLASTIC"/>
    <property type="match status" value="1"/>
</dbReference>
<dbReference type="PANTHER" id="PTHR47199">
    <property type="entry name" value="PHOTOSYSTEM II STABILITY/ASSEMBLY FACTOR HCF136, CHLOROPLASTIC"/>
    <property type="match status" value="1"/>
</dbReference>
<dbReference type="InterPro" id="IPR015943">
    <property type="entry name" value="WD40/YVTN_repeat-like_dom_sf"/>
</dbReference>
<accession>A0A240U023</accession>
<protein>
    <recommendedName>
        <fullName evidence="3">Photosynthesis system II assembly factor Ycf48/Hcf136-like domain-containing protein</fullName>
    </recommendedName>
</protein>
<proteinExistence type="predicted"/>
<keyword evidence="5" id="KW-1185">Reference proteome</keyword>
<evidence type="ECO:0000256" key="2">
    <source>
        <dbReference type="ARBA" id="ARBA00023276"/>
    </source>
</evidence>
<feature type="domain" description="Photosynthesis system II assembly factor Ycf48/Hcf136-like" evidence="3">
    <location>
        <begin position="82"/>
        <end position="127"/>
    </location>
</feature>
<dbReference type="KEGG" id="acin:CBP34_05215"/>
<feature type="domain" description="Photosynthesis system II assembly factor Ycf48/Hcf136-like" evidence="3">
    <location>
        <begin position="168"/>
        <end position="285"/>
    </location>
</feature>